<dbReference type="InterPro" id="IPR036388">
    <property type="entry name" value="WH-like_DNA-bd_sf"/>
</dbReference>
<proteinExistence type="predicted"/>
<accession>A0ABU6HJV5</accession>
<keyword evidence="3" id="KW-1185">Reference proteome</keyword>
<evidence type="ECO:0000259" key="1">
    <source>
        <dbReference type="SMART" id="SM00849"/>
    </source>
</evidence>
<dbReference type="SUPFAM" id="SSF56281">
    <property type="entry name" value="Metallo-hydrolase/oxidoreductase"/>
    <property type="match status" value="1"/>
</dbReference>
<dbReference type="PANTHER" id="PTHR42951">
    <property type="entry name" value="METALLO-BETA-LACTAMASE DOMAIN-CONTAINING"/>
    <property type="match status" value="1"/>
</dbReference>
<dbReference type="Gene3D" id="3.60.15.10">
    <property type="entry name" value="Ribonuclease Z/Hydroxyacylglutathione hydrolase-like"/>
    <property type="match status" value="1"/>
</dbReference>
<evidence type="ECO:0000313" key="2">
    <source>
        <dbReference type="EMBL" id="MEC3862724.1"/>
    </source>
</evidence>
<dbReference type="SMART" id="SM00849">
    <property type="entry name" value="Lactamase_B"/>
    <property type="match status" value="1"/>
</dbReference>
<organism evidence="2 3">
    <name type="scientific">Mesobacterium hydrothermale</name>
    <dbReference type="NCBI Taxonomy" id="3111907"/>
    <lineage>
        <taxon>Bacteria</taxon>
        <taxon>Pseudomonadati</taxon>
        <taxon>Pseudomonadota</taxon>
        <taxon>Alphaproteobacteria</taxon>
        <taxon>Rhodobacterales</taxon>
        <taxon>Roseobacteraceae</taxon>
        <taxon>Mesobacterium</taxon>
    </lineage>
</organism>
<dbReference type="Gene3D" id="1.10.10.10">
    <property type="entry name" value="Winged helix-like DNA-binding domain superfamily/Winged helix DNA-binding domain"/>
    <property type="match status" value="1"/>
</dbReference>
<comment type="caution">
    <text evidence="2">The sequence shown here is derived from an EMBL/GenBank/DDBJ whole genome shotgun (WGS) entry which is preliminary data.</text>
</comment>
<name>A0ABU6HJV5_9RHOB</name>
<sequence length="346" mass="38475">MDGAAEGIRYPWAEPPEHGAAVEIADGVLWMRLPLPMKLDHVNVYALDDGDGWTIVDTGFNTRKTRAIWDTVLAGPLAGKPVRRVLVTHHHPDHIGLAGWFQSEHGAELVTTRTAWLFARMLTLDEQDLPTAETLTHWRRAGMRPDLLEQRAAERPFNFADIVWPMPLGFTRIGQGDLFRAAGRDWDVHIGNGHAPEHATLWSRDDSLVLAGDQILPSISSNIGVYATEPDADPVADWIEACERLSRLARPDHLVLGGHKLPFVGLPLRMRQLIDNHHGALKRLLAYLDTPKAAGECFAPLFKRSIGDGEYGLALVEAIAHLNHLHHDGLVRRDLRDDGAFVFQAL</sequence>
<feature type="domain" description="Metallo-beta-lactamase" evidence="1">
    <location>
        <begin position="41"/>
        <end position="259"/>
    </location>
</feature>
<dbReference type="EMBL" id="JAYLLH010000027">
    <property type="protein sequence ID" value="MEC3862724.1"/>
    <property type="molecule type" value="Genomic_DNA"/>
</dbReference>
<dbReference type="RefSeq" id="WP_326298714.1">
    <property type="nucleotide sequence ID" value="NZ_JAYLLH010000027.1"/>
</dbReference>
<dbReference type="InterPro" id="IPR036866">
    <property type="entry name" value="RibonucZ/Hydroxyglut_hydro"/>
</dbReference>
<dbReference type="Pfam" id="PF21221">
    <property type="entry name" value="B_lactamase-like_C"/>
    <property type="match status" value="1"/>
</dbReference>
<protein>
    <submittedName>
        <fullName evidence="2">MBL fold metallo-hydrolase</fullName>
    </submittedName>
</protein>
<dbReference type="InterPro" id="IPR050855">
    <property type="entry name" value="NDM-1-like"/>
</dbReference>
<evidence type="ECO:0000313" key="3">
    <source>
        <dbReference type="Proteomes" id="UP001348149"/>
    </source>
</evidence>
<dbReference type="InterPro" id="IPR048933">
    <property type="entry name" value="B_lactamase-like_C"/>
</dbReference>
<gene>
    <name evidence="2" type="ORF">VK792_15640</name>
</gene>
<dbReference type="Pfam" id="PF00753">
    <property type="entry name" value="Lactamase_B"/>
    <property type="match status" value="1"/>
</dbReference>
<reference evidence="2 3" key="1">
    <citation type="submission" date="2024-01" db="EMBL/GenBank/DDBJ databases">
        <title>Mesobacterium rodlantinim sp. nov., isolated from shallow sea hydrothermal systems off Kueishantao Island.</title>
        <authorList>
            <person name="Su Z."/>
            <person name="Tang K."/>
        </authorList>
    </citation>
    <scope>NUCLEOTIDE SEQUENCE [LARGE SCALE GENOMIC DNA]</scope>
    <source>
        <strain evidence="2 3">TK19101</strain>
    </source>
</reference>
<dbReference type="Proteomes" id="UP001348149">
    <property type="component" value="Unassembled WGS sequence"/>
</dbReference>
<dbReference type="InterPro" id="IPR001279">
    <property type="entry name" value="Metallo-B-lactamas"/>
</dbReference>